<keyword evidence="2" id="KW-1185">Reference proteome</keyword>
<accession>A0A5C8Z8W1</accession>
<gene>
    <name evidence="1" type="ORF">FME95_04345</name>
</gene>
<reference evidence="1 2" key="1">
    <citation type="submission" date="2019-07" db="EMBL/GenBank/DDBJ databases">
        <title>Reinekea sp. strain SSH23 genome sequencing and assembly.</title>
        <authorList>
            <person name="Kim I."/>
        </authorList>
    </citation>
    <scope>NUCLEOTIDE SEQUENCE [LARGE SCALE GENOMIC DNA]</scope>
    <source>
        <strain evidence="1 2">SSH23</strain>
    </source>
</reference>
<organism evidence="1 2">
    <name type="scientific">Reinekea thalattae</name>
    <dbReference type="NCBI Taxonomy" id="2593301"/>
    <lineage>
        <taxon>Bacteria</taxon>
        <taxon>Pseudomonadati</taxon>
        <taxon>Pseudomonadota</taxon>
        <taxon>Gammaproteobacteria</taxon>
        <taxon>Oceanospirillales</taxon>
        <taxon>Saccharospirillaceae</taxon>
        <taxon>Reinekea</taxon>
    </lineage>
</organism>
<name>A0A5C8Z8W1_9GAMM</name>
<dbReference type="EMBL" id="VKAD01000001">
    <property type="protein sequence ID" value="TXR53794.1"/>
    <property type="molecule type" value="Genomic_DNA"/>
</dbReference>
<sequence length="124" mass="14379">MQMKEASLNRAVSYSSAEFPPLPPRRRISATCWERVWWLTLAEPLLNQQGLNSVLQDLSNEKVEFRAQLRTHQRISITIKVSGIDDQTEFQLSMAAIARIHTDVCHIERVEDRLASVWPIDKFF</sequence>
<dbReference type="OrthoDB" id="6198380at2"/>
<dbReference type="AlphaFoldDB" id="A0A5C8Z8W1"/>
<dbReference type="RefSeq" id="WP_147713193.1">
    <property type="nucleotide sequence ID" value="NZ_VKAD01000001.1"/>
</dbReference>
<proteinExistence type="predicted"/>
<evidence type="ECO:0000313" key="1">
    <source>
        <dbReference type="EMBL" id="TXR53794.1"/>
    </source>
</evidence>
<dbReference type="Proteomes" id="UP000321764">
    <property type="component" value="Unassembled WGS sequence"/>
</dbReference>
<protein>
    <submittedName>
        <fullName evidence="1">Uncharacterized protein</fullName>
    </submittedName>
</protein>
<evidence type="ECO:0000313" key="2">
    <source>
        <dbReference type="Proteomes" id="UP000321764"/>
    </source>
</evidence>
<comment type="caution">
    <text evidence="1">The sequence shown here is derived from an EMBL/GenBank/DDBJ whole genome shotgun (WGS) entry which is preliminary data.</text>
</comment>